<evidence type="ECO:0008006" key="4">
    <source>
        <dbReference type="Google" id="ProtNLM"/>
    </source>
</evidence>
<keyword evidence="3" id="KW-1185">Reference proteome</keyword>
<accession>A0A1T4YZC3</accession>
<dbReference type="Proteomes" id="UP000191040">
    <property type="component" value="Chromosome I"/>
</dbReference>
<reference evidence="3" key="1">
    <citation type="submission" date="2017-02" db="EMBL/GenBank/DDBJ databases">
        <authorList>
            <person name="Varghese N."/>
            <person name="Submissions S."/>
        </authorList>
    </citation>
    <scope>NUCLEOTIDE SEQUENCE [LARGE SCALE GENOMIC DNA]</scope>
    <source>
        <strain evidence="3">9H-4</strain>
    </source>
</reference>
<proteinExistence type="predicted"/>
<organism evidence="2 3">
    <name type="scientific">Aeromicrobium choanae</name>
    <dbReference type="NCBI Taxonomy" id="1736691"/>
    <lineage>
        <taxon>Bacteria</taxon>
        <taxon>Bacillati</taxon>
        <taxon>Actinomycetota</taxon>
        <taxon>Actinomycetes</taxon>
        <taxon>Propionibacteriales</taxon>
        <taxon>Nocardioidaceae</taxon>
        <taxon>Aeromicrobium</taxon>
    </lineage>
</organism>
<name>A0A1T4YZC3_9ACTN</name>
<feature type="region of interest" description="Disordered" evidence="1">
    <location>
        <begin position="36"/>
        <end position="170"/>
    </location>
</feature>
<evidence type="ECO:0000256" key="1">
    <source>
        <dbReference type="SAM" id="MobiDB-lite"/>
    </source>
</evidence>
<dbReference type="EMBL" id="LT796768">
    <property type="protein sequence ID" value="SKB06983.1"/>
    <property type="molecule type" value="Genomic_DNA"/>
</dbReference>
<evidence type="ECO:0000313" key="3">
    <source>
        <dbReference type="Proteomes" id="UP000191040"/>
    </source>
</evidence>
<protein>
    <recommendedName>
        <fullName evidence="4">Protoporphyrinogen oxidase</fullName>
    </recommendedName>
</protein>
<dbReference type="RefSeq" id="WP_197684495.1">
    <property type="nucleotide sequence ID" value="NZ_LT796768.1"/>
</dbReference>
<gene>
    <name evidence="2" type="ORF">SAMN06295964_1528</name>
</gene>
<sequence length="170" mass="17278">MKKLALLTAAAVGYVLGTRAGRGRYEQIKQQAERVWHTDPVQSTAHKAQDTAKQAASDVGHRVAETAKDVSGVVSEKAKDVSGTVSDKVKTAADFSNDDANDSGTATGAGAGTGTDADASAPAYSTSSEGLRADAAAADARAPFDIDEAGSDDLSSQPNPLGTDDPDARA</sequence>
<feature type="compositionally biased region" description="Basic and acidic residues" evidence="1">
    <location>
        <begin position="59"/>
        <end position="68"/>
    </location>
</feature>
<dbReference type="STRING" id="1736691.SAMN06295964_1528"/>
<evidence type="ECO:0000313" key="2">
    <source>
        <dbReference type="EMBL" id="SKB06983.1"/>
    </source>
</evidence>
<feature type="compositionally biased region" description="Polar residues" evidence="1">
    <location>
        <begin position="40"/>
        <end position="54"/>
    </location>
</feature>
<dbReference type="AlphaFoldDB" id="A0A1T4YZC3"/>